<evidence type="ECO:0000259" key="16">
    <source>
        <dbReference type="PROSITE" id="PS51198"/>
    </source>
</evidence>
<evidence type="ECO:0000256" key="1">
    <source>
        <dbReference type="ARBA" id="ARBA00009922"/>
    </source>
</evidence>
<comment type="catalytic activity">
    <reaction evidence="12">
        <text>Couples ATP hydrolysis with the unwinding of duplex DNA by translocating in the 3'-5' direction.</text>
        <dbReference type="EC" id="5.6.2.4"/>
    </reaction>
</comment>
<evidence type="ECO:0000313" key="18">
    <source>
        <dbReference type="EMBL" id="OGM29306.1"/>
    </source>
</evidence>
<keyword evidence="11" id="KW-0413">Isomerase</keyword>
<feature type="domain" description="UvrD-like helicase C-terminal" evidence="17">
    <location>
        <begin position="305"/>
        <end position="593"/>
    </location>
</feature>
<dbReference type="InterPro" id="IPR011335">
    <property type="entry name" value="Restrct_endonuc-II-like"/>
</dbReference>
<organism evidence="18 19">
    <name type="scientific">Candidatus Woesebacteria bacterium RIFCSPHIGHO2_01_FULL_41_10</name>
    <dbReference type="NCBI Taxonomy" id="1802500"/>
    <lineage>
        <taxon>Bacteria</taxon>
        <taxon>Candidatus Woeseibacteriota</taxon>
    </lineage>
</organism>
<dbReference type="CDD" id="cd17932">
    <property type="entry name" value="DEXQc_UvrD"/>
    <property type="match status" value="1"/>
</dbReference>
<keyword evidence="3 15" id="KW-0547">Nucleotide-binding</keyword>
<dbReference type="Pfam" id="PF12705">
    <property type="entry name" value="PDDEXK_1"/>
    <property type="match status" value="1"/>
</dbReference>
<keyword evidence="2" id="KW-0540">Nuclease</keyword>
<dbReference type="GO" id="GO:0005524">
    <property type="term" value="F:ATP binding"/>
    <property type="evidence" value="ECO:0007669"/>
    <property type="project" value="UniProtKB-UniRule"/>
</dbReference>
<dbReference type="PANTHER" id="PTHR11070">
    <property type="entry name" value="UVRD / RECB / PCRA DNA HELICASE FAMILY MEMBER"/>
    <property type="match status" value="1"/>
</dbReference>
<dbReference type="GO" id="GO:0043138">
    <property type="term" value="F:3'-5' DNA helicase activity"/>
    <property type="evidence" value="ECO:0007669"/>
    <property type="project" value="UniProtKB-EC"/>
</dbReference>
<dbReference type="PROSITE" id="PS51217">
    <property type="entry name" value="UVRD_HELICASE_CTER"/>
    <property type="match status" value="1"/>
</dbReference>
<evidence type="ECO:0000256" key="11">
    <source>
        <dbReference type="ARBA" id="ARBA00023235"/>
    </source>
</evidence>
<comment type="caution">
    <text evidence="18">The sequence shown here is derived from an EMBL/GenBank/DDBJ whole genome shotgun (WGS) entry which is preliminary data.</text>
</comment>
<dbReference type="InterPro" id="IPR013986">
    <property type="entry name" value="DExx_box_DNA_helicase_dom_sf"/>
</dbReference>
<evidence type="ECO:0000256" key="14">
    <source>
        <dbReference type="ARBA" id="ARBA00048988"/>
    </source>
</evidence>
<dbReference type="GO" id="GO:0003677">
    <property type="term" value="F:DNA binding"/>
    <property type="evidence" value="ECO:0007669"/>
    <property type="project" value="UniProtKB-KW"/>
</dbReference>
<dbReference type="InterPro" id="IPR014016">
    <property type="entry name" value="UvrD-like_ATP-bd"/>
</dbReference>
<keyword evidence="4" id="KW-0227">DNA damage</keyword>
<dbReference type="PANTHER" id="PTHR11070:SF2">
    <property type="entry name" value="ATP-DEPENDENT DNA HELICASE SRS2"/>
    <property type="match status" value="1"/>
</dbReference>
<evidence type="ECO:0000256" key="2">
    <source>
        <dbReference type="ARBA" id="ARBA00022722"/>
    </source>
</evidence>
<dbReference type="Gene3D" id="1.10.10.160">
    <property type="match status" value="1"/>
</dbReference>
<sequence>MKRSLNRQQREAIEYGGGPLLIIAGAGTGKTTVITQRIIHLIASERAQASQILALTFTQKAADEMQERIDIELPYGYTDMWVSTFHSFCDRVLRADALEMGIASDYSLLSTAESTQLIRNHLFSLNLEYYRPLGNPNKFIGGLLNHFSRLQDEDVTPDEYLLWVEKQAKEKGFKTTEGKLELLKLHELSRSYKKYDEIKTQEGFFDFGDLISKTLHLFRTRPNVLSKYKRQFKYILIDEFQDTNYAQNQLSLLLSGKKGNITVVGDDDQSIYRFRGAAISNILQFRDHFPKAKVVVLTKNYRSYQSILDASYQMILHNNPDRLEFAEGIDKKLQAKRPGKSKVTFIHATRGEEEADQVVSSIEQLVVSKKYQWGDVAILVRANNHAEAFIAQLKYRGVPHQFLGPDKLFTRPEIVELTSYLKVLTDPFDSQALYQLLSMPELGISQEFVAKILIHAKRKHEKLHDTLMAFENFTDNPDLHQKLQQLFDVIARHTNEVKKTAPGKLLYEFIEEMGVLAQLLNPTEEETQRRASNIVLMFEKLRAYEASHPETTVYEAVDWLELAGELGDSPRAAEIDWTGVDAVNILTIHSAKGLEFPVVFVVNLVAQRFPSMNRSEQIPIPDGLIKEVLPQGDFHLQEERRLFYVGMTRARDKLFLSAADYYADGKRPKKLSPFIFECLGESAQSAEGLTAPTQMNLIDFKPTKHTAKLKPFHVHYLSYSQINTFQMCPMHYKLQYVLGVPTPASAALSMGSSVHNALRDFYRSIKTEAKPTLPLLIKTLEENWINEGFSTREHYEEALKNARAMLARFFESRFDKAQEVAVIEQPFMIPLQSKSEAPLKIGGVIDRVDILPSGEIEIIDYKTGSNIPSQKEVDKNLQLSIYALAATKLHESPFDAAADKIKLSLLYLEEDTKLTTMRTQSDLDEAVSELFDIRKQIETSDFACSGHPFCNTCEYKTFCRQTE</sequence>
<comment type="catalytic activity">
    <reaction evidence="14">
        <text>ATP + H2O = ADP + phosphate + H(+)</text>
        <dbReference type="Rhea" id="RHEA:13065"/>
        <dbReference type="ChEBI" id="CHEBI:15377"/>
        <dbReference type="ChEBI" id="CHEBI:15378"/>
        <dbReference type="ChEBI" id="CHEBI:30616"/>
        <dbReference type="ChEBI" id="CHEBI:43474"/>
        <dbReference type="ChEBI" id="CHEBI:456216"/>
        <dbReference type="EC" id="5.6.2.4"/>
    </reaction>
</comment>
<evidence type="ECO:0000313" key="19">
    <source>
        <dbReference type="Proteomes" id="UP000177263"/>
    </source>
</evidence>
<dbReference type="SUPFAM" id="SSF52540">
    <property type="entry name" value="P-loop containing nucleoside triphosphate hydrolases"/>
    <property type="match status" value="1"/>
</dbReference>
<dbReference type="AlphaFoldDB" id="A0A1F7YPN8"/>
<evidence type="ECO:0000256" key="13">
    <source>
        <dbReference type="ARBA" id="ARBA00034808"/>
    </source>
</evidence>
<keyword evidence="8 15" id="KW-0067">ATP-binding</keyword>
<keyword evidence="5 15" id="KW-0378">Hydrolase</keyword>
<dbReference type="InterPro" id="IPR011604">
    <property type="entry name" value="PDDEXK-like_dom_sf"/>
</dbReference>
<dbReference type="InterPro" id="IPR014017">
    <property type="entry name" value="DNA_helicase_UvrD-like_C"/>
</dbReference>
<evidence type="ECO:0000256" key="15">
    <source>
        <dbReference type="PROSITE-ProRule" id="PRU00560"/>
    </source>
</evidence>
<dbReference type="PROSITE" id="PS51198">
    <property type="entry name" value="UVRD_HELICASE_ATP_BIND"/>
    <property type="match status" value="1"/>
</dbReference>
<keyword evidence="7" id="KW-0269">Exonuclease</keyword>
<evidence type="ECO:0000256" key="8">
    <source>
        <dbReference type="ARBA" id="ARBA00022840"/>
    </source>
</evidence>
<dbReference type="Proteomes" id="UP000177263">
    <property type="component" value="Unassembled WGS sequence"/>
</dbReference>
<dbReference type="STRING" id="1802500.A2801_02155"/>
<dbReference type="InterPro" id="IPR038726">
    <property type="entry name" value="PDDEXK_AddAB-type"/>
</dbReference>
<keyword evidence="9" id="KW-0238">DNA-binding</keyword>
<dbReference type="GO" id="GO:0004527">
    <property type="term" value="F:exonuclease activity"/>
    <property type="evidence" value="ECO:0007669"/>
    <property type="project" value="UniProtKB-KW"/>
</dbReference>
<dbReference type="Pfam" id="PF00580">
    <property type="entry name" value="UvrD-helicase"/>
    <property type="match status" value="1"/>
</dbReference>
<evidence type="ECO:0000259" key="17">
    <source>
        <dbReference type="PROSITE" id="PS51217"/>
    </source>
</evidence>
<reference evidence="18 19" key="1">
    <citation type="journal article" date="2016" name="Nat. Commun.">
        <title>Thousands of microbial genomes shed light on interconnected biogeochemical processes in an aquifer system.</title>
        <authorList>
            <person name="Anantharaman K."/>
            <person name="Brown C.T."/>
            <person name="Hug L.A."/>
            <person name="Sharon I."/>
            <person name="Castelle C.J."/>
            <person name="Probst A.J."/>
            <person name="Thomas B.C."/>
            <person name="Singh A."/>
            <person name="Wilkins M.J."/>
            <person name="Karaoz U."/>
            <person name="Brodie E.L."/>
            <person name="Williams K.H."/>
            <person name="Hubbard S.S."/>
            <person name="Banfield J.F."/>
        </authorList>
    </citation>
    <scope>NUCLEOTIDE SEQUENCE [LARGE SCALE GENOMIC DNA]</scope>
</reference>
<evidence type="ECO:0000256" key="10">
    <source>
        <dbReference type="ARBA" id="ARBA00023204"/>
    </source>
</evidence>
<accession>A0A1F7YPN8</accession>
<dbReference type="Gene3D" id="3.90.320.10">
    <property type="match status" value="1"/>
</dbReference>
<protein>
    <recommendedName>
        <fullName evidence="13">DNA 3'-5' helicase</fullName>
        <ecNumber evidence="13">5.6.2.4</ecNumber>
    </recommendedName>
</protein>
<gene>
    <name evidence="18" type="ORF">A2801_02155</name>
</gene>
<dbReference type="GO" id="GO:0000725">
    <property type="term" value="P:recombinational repair"/>
    <property type="evidence" value="ECO:0007669"/>
    <property type="project" value="TreeGrafter"/>
</dbReference>
<dbReference type="EMBL" id="MGGM01000015">
    <property type="protein sequence ID" value="OGM29306.1"/>
    <property type="molecule type" value="Genomic_DNA"/>
</dbReference>
<proteinExistence type="inferred from homology"/>
<evidence type="ECO:0000256" key="9">
    <source>
        <dbReference type="ARBA" id="ARBA00023125"/>
    </source>
</evidence>
<evidence type="ECO:0000256" key="12">
    <source>
        <dbReference type="ARBA" id="ARBA00034617"/>
    </source>
</evidence>
<feature type="domain" description="UvrD-like helicase ATP-binding" evidence="16">
    <location>
        <begin position="3"/>
        <end position="304"/>
    </location>
</feature>
<dbReference type="EC" id="5.6.2.4" evidence="13"/>
<dbReference type="Gene3D" id="3.40.50.300">
    <property type="entry name" value="P-loop containing nucleotide triphosphate hydrolases"/>
    <property type="match status" value="2"/>
</dbReference>
<name>A0A1F7YPN8_9BACT</name>
<dbReference type="Pfam" id="PF13361">
    <property type="entry name" value="UvrD_C"/>
    <property type="match status" value="1"/>
</dbReference>
<evidence type="ECO:0000256" key="3">
    <source>
        <dbReference type="ARBA" id="ARBA00022741"/>
    </source>
</evidence>
<dbReference type="Gene3D" id="1.10.486.10">
    <property type="entry name" value="PCRA, domain 4"/>
    <property type="match status" value="1"/>
</dbReference>
<keyword evidence="10" id="KW-0234">DNA repair</keyword>
<evidence type="ECO:0000256" key="6">
    <source>
        <dbReference type="ARBA" id="ARBA00022806"/>
    </source>
</evidence>
<keyword evidence="6 15" id="KW-0347">Helicase</keyword>
<dbReference type="InterPro" id="IPR027417">
    <property type="entry name" value="P-loop_NTPase"/>
</dbReference>
<dbReference type="SUPFAM" id="SSF52980">
    <property type="entry name" value="Restriction endonuclease-like"/>
    <property type="match status" value="1"/>
</dbReference>
<feature type="binding site" evidence="15">
    <location>
        <begin position="24"/>
        <end position="31"/>
    </location>
    <ligand>
        <name>ATP</name>
        <dbReference type="ChEBI" id="CHEBI:30616"/>
    </ligand>
</feature>
<evidence type="ECO:0000256" key="5">
    <source>
        <dbReference type="ARBA" id="ARBA00022801"/>
    </source>
</evidence>
<comment type="similarity">
    <text evidence="1">Belongs to the helicase family. UvrD subfamily.</text>
</comment>
<dbReference type="InterPro" id="IPR000212">
    <property type="entry name" value="DNA_helicase_UvrD/REP"/>
</dbReference>
<evidence type="ECO:0000256" key="4">
    <source>
        <dbReference type="ARBA" id="ARBA00022763"/>
    </source>
</evidence>
<evidence type="ECO:0000256" key="7">
    <source>
        <dbReference type="ARBA" id="ARBA00022839"/>
    </source>
</evidence>